<dbReference type="RefSeq" id="WP_158034355.1">
    <property type="nucleotide sequence ID" value="NZ_ML708621.1"/>
</dbReference>
<dbReference type="AlphaFoldDB" id="A0A5J5KVP6"/>
<dbReference type="EMBL" id="SZWF01000015">
    <property type="protein sequence ID" value="KAA9393713.1"/>
    <property type="molecule type" value="Genomic_DNA"/>
</dbReference>
<gene>
    <name evidence="6" type="primary">xseB</name>
    <name evidence="8" type="ORF">FCK90_11070</name>
</gene>
<comment type="caution">
    <text evidence="8">The sequence shown here is derived from an EMBL/GenBank/DDBJ whole genome shotgun (WGS) entry which is preliminary data.</text>
</comment>
<dbReference type="GO" id="GO:0009318">
    <property type="term" value="C:exodeoxyribonuclease VII complex"/>
    <property type="evidence" value="ECO:0007669"/>
    <property type="project" value="UniProtKB-UniRule"/>
</dbReference>
<protein>
    <recommendedName>
        <fullName evidence="6">Exodeoxyribonuclease 7 small subunit</fullName>
        <ecNumber evidence="6">3.1.11.6</ecNumber>
    </recommendedName>
    <alternativeName>
        <fullName evidence="6">Exodeoxyribonuclease VII small subunit</fullName>
        <shortName evidence="6">Exonuclease VII small subunit</shortName>
    </alternativeName>
</protein>
<keyword evidence="5 6" id="KW-0269">Exonuclease</keyword>
<name>A0A5J5KVP6_9MICC</name>
<evidence type="ECO:0000256" key="7">
    <source>
        <dbReference type="SAM" id="MobiDB-lite"/>
    </source>
</evidence>
<dbReference type="InterPro" id="IPR003761">
    <property type="entry name" value="Exonuc_VII_S"/>
</dbReference>
<dbReference type="GO" id="GO:0006308">
    <property type="term" value="P:DNA catabolic process"/>
    <property type="evidence" value="ECO:0007669"/>
    <property type="project" value="UniProtKB-UniRule"/>
</dbReference>
<evidence type="ECO:0000256" key="5">
    <source>
        <dbReference type="ARBA" id="ARBA00022839"/>
    </source>
</evidence>
<dbReference type="GO" id="GO:0008855">
    <property type="term" value="F:exodeoxyribonuclease VII activity"/>
    <property type="evidence" value="ECO:0007669"/>
    <property type="project" value="UniProtKB-UniRule"/>
</dbReference>
<keyword evidence="4 6" id="KW-0378">Hydrolase</keyword>
<dbReference type="NCBIfam" id="NF002139">
    <property type="entry name" value="PRK00977.1-3"/>
    <property type="match status" value="1"/>
</dbReference>
<comment type="function">
    <text evidence="6">Bidirectionally degrades single-stranded DNA into large acid-insoluble oligonucleotides, which are then degraded further into small acid-soluble oligonucleotides.</text>
</comment>
<dbReference type="OrthoDB" id="5244334at2"/>
<keyword evidence="9" id="KW-1185">Reference proteome</keyword>
<dbReference type="Gene3D" id="1.10.287.1040">
    <property type="entry name" value="Exonuclease VII, small subunit"/>
    <property type="match status" value="1"/>
</dbReference>
<dbReference type="PANTHER" id="PTHR34137">
    <property type="entry name" value="EXODEOXYRIBONUCLEASE 7 SMALL SUBUNIT"/>
    <property type="match status" value="1"/>
</dbReference>
<evidence type="ECO:0000256" key="3">
    <source>
        <dbReference type="ARBA" id="ARBA00022722"/>
    </source>
</evidence>
<comment type="subunit">
    <text evidence="6">Heterooligomer composed of large and small subunits.</text>
</comment>
<accession>A0A5J5KVP6</accession>
<dbReference type="PANTHER" id="PTHR34137:SF1">
    <property type="entry name" value="EXODEOXYRIBONUCLEASE 7 SMALL SUBUNIT"/>
    <property type="match status" value="1"/>
</dbReference>
<evidence type="ECO:0000256" key="4">
    <source>
        <dbReference type="ARBA" id="ARBA00022801"/>
    </source>
</evidence>
<dbReference type="EC" id="3.1.11.6" evidence="6"/>
<keyword evidence="3 6" id="KW-0540">Nuclease</keyword>
<evidence type="ECO:0000256" key="1">
    <source>
        <dbReference type="ARBA" id="ARBA00009998"/>
    </source>
</evidence>
<feature type="region of interest" description="Disordered" evidence="7">
    <location>
        <begin position="1"/>
        <end position="22"/>
    </location>
</feature>
<dbReference type="SUPFAM" id="SSF116842">
    <property type="entry name" value="XseB-like"/>
    <property type="match status" value="1"/>
</dbReference>
<proteinExistence type="inferred from homology"/>
<dbReference type="NCBIfam" id="TIGR01280">
    <property type="entry name" value="xseB"/>
    <property type="match status" value="1"/>
</dbReference>
<dbReference type="InterPro" id="IPR037004">
    <property type="entry name" value="Exonuc_VII_ssu_sf"/>
</dbReference>
<comment type="catalytic activity">
    <reaction evidence="6">
        <text>Exonucleolytic cleavage in either 5'- to 3'- or 3'- to 5'-direction to yield nucleoside 5'-phosphates.</text>
        <dbReference type="EC" id="3.1.11.6"/>
    </reaction>
</comment>
<evidence type="ECO:0000313" key="8">
    <source>
        <dbReference type="EMBL" id="KAA9393713.1"/>
    </source>
</evidence>
<keyword evidence="2 6" id="KW-0963">Cytoplasm</keyword>
<dbReference type="HAMAP" id="MF_00337">
    <property type="entry name" value="Exonuc_7_S"/>
    <property type="match status" value="1"/>
</dbReference>
<evidence type="ECO:0000256" key="6">
    <source>
        <dbReference type="HAMAP-Rule" id="MF_00337"/>
    </source>
</evidence>
<organism evidence="8 9">
    <name type="scientific">Kocuria coralli</name>
    <dbReference type="NCBI Taxonomy" id="1461025"/>
    <lineage>
        <taxon>Bacteria</taxon>
        <taxon>Bacillati</taxon>
        <taxon>Actinomycetota</taxon>
        <taxon>Actinomycetes</taxon>
        <taxon>Micrococcales</taxon>
        <taxon>Micrococcaceae</taxon>
        <taxon>Kocuria</taxon>
    </lineage>
</organism>
<comment type="subcellular location">
    <subcellularLocation>
        <location evidence="6">Cytoplasm</location>
    </subcellularLocation>
</comment>
<sequence length="88" mass="9731">MAKNEDTPQSPAAPDLSDIETMGYEEAREELVRTVAQLEAGGTALEESLALWERGEALANRCEHWLDGARERLEAARSRREETDESGG</sequence>
<dbReference type="Proteomes" id="UP000325957">
    <property type="component" value="Unassembled WGS sequence"/>
</dbReference>
<dbReference type="GO" id="GO:0005829">
    <property type="term" value="C:cytosol"/>
    <property type="evidence" value="ECO:0007669"/>
    <property type="project" value="TreeGrafter"/>
</dbReference>
<dbReference type="Pfam" id="PF02609">
    <property type="entry name" value="Exonuc_VII_S"/>
    <property type="match status" value="1"/>
</dbReference>
<reference evidence="8 9" key="1">
    <citation type="submission" date="2019-05" db="EMBL/GenBank/DDBJ databases">
        <title>Kocuria coralli sp. nov., a novel actinobacterium isolated from coral reef seawater.</title>
        <authorList>
            <person name="Li J."/>
        </authorList>
    </citation>
    <scope>NUCLEOTIDE SEQUENCE [LARGE SCALE GENOMIC DNA]</scope>
    <source>
        <strain evidence="8 9">SCSIO 13007</strain>
    </source>
</reference>
<evidence type="ECO:0000256" key="2">
    <source>
        <dbReference type="ARBA" id="ARBA00022490"/>
    </source>
</evidence>
<comment type="similarity">
    <text evidence="1 6">Belongs to the XseB family.</text>
</comment>
<evidence type="ECO:0000313" key="9">
    <source>
        <dbReference type="Proteomes" id="UP000325957"/>
    </source>
</evidence>